<dbReference type="Gene3D" id="3.50.50.60">
    <property type="entry name" value="FAD/NAD(P)-binding domain"/>
    <property type="match status" value="1"/>
</dbReference>
<reference evidence="5" key="1">
    <citation type="submission" date="2021-08" db="EMBL/GenBank/DDBJ databases">
        <authorList>
            <person name="Stevens D.C."/>
        </authorList>
    </citation>
    <scope>NUCLEOTIDE SEQUENCE</scope>
    <source>
        <strain evidence="5">DSM 53165</strain>
    </source>
</reference>
<dbReference type="PROSITE" id="PS51257">
    <property type="entry name" value="PROKAR_LIPOPROTEIN"/>
    <property type="match status" value="1"/>
</dbReference>
<evidence type="ECO:0000256" key="1">
    <source>
        <dbReference type="ARBA" id="ARBA00001974"/>
    </source>
</evidence>
<keyword evidence="2" id="KW-0560">Oxidoreductase</keyword>
<dbReference type="EMBL" id="JAIRAU010000019">
    <property type="protein sequence ID" value="MBZ5710662.1"/>
    <property type="molecule type" value="Genomic_DNA"/>
</dbReference>
<dbReference type="PANTHER" id="PTHR42923">
    <property type="entry name" value="PROTOPORPHYRINOGEN OXIDASE"/>
    <property type="match status" value="1"/>
</dbReference>
<comment type="cofactor">
    <cofactor evidence="1">
        <name>FAD</name>
        <dbReference type="ChEBI" id="CHEBI:57692"/>
    </cofactor>
</comment>
<keyword evidence="3" id="KW-0732">Signal</keyword>
<evidence type="ECO:0000313" key="5">
    <source>
        <dbReference type="EMBL" id="MBZ5710662.1"/>
    </source>
</evidence>
<evidence type="ECO:0000256" key="2">
    <source>
        <dbReference type="ARBA" id="ARBA00023002"/>
    </source>
</evidence>
<dbReference type="InterPro" id="IPR036188">
    <property type="entry name" value="FAD/NAD-bd_sf"/>
</dbReference>
<keyword evidence="6" id="KW-1185">Reference proteome</keyword>
<protein>
    <submittedName>
        <fullName evidence="5">FAD-dependent oxidoreductase</fullName>
    </submittedName>
</protein>
<sequence>MPPRTSPRVVIAGGGLAGLACAKVLADAGLPVTVLESQAYLGGRAGTFLDQDGEWVEQGLHLFLGAYSQFRALLRDIGRPPRQVLYFTDDLRFEEPSGPAATFGTNPVYAPLRTLLGALGNNDYLGPLAKLSLLPLLAPSVLPDALLQRFDRMTVVDWWRRASNSKQALERALRPFCRAIQFTDAELFSAYNLLGWAHQTLVRPLRARLGGYRGARDELIFAPLAAWLKQRGVEIRMKVELDEIVYDEASQRITKFRLVGGEEVEADAYVVAVPAWVFAPKIPLALRHRPFFADIIDLPTAPAISVQLWFDRVITRRDGYTMVARSNCPVYQDQARYTYPYAKGSRISVIVSPADALLDWSDAAIVDHVLADLGAAHPEIAAAKVVKRVVLKHKKHLIRPLPGAMTRRPKQVTPVDNLFLAGDWTQQEFFGSQEGAVRGGNACGRAILRRVQYGLLK</sequence>
<dbReference type="RefSeq" id="WP_224192432.1">
    <property type="nucleotide sequence ID" value="NZ_JAIRAU010000019.1"/>
</dbReference>
<dbReference type="PRINTS" id="PR00757">
    <property type="entry name" value="AMINEOXDASEF"/>
</dbReference>
<feature type="signal peptide" evidence="3">
    <location>
        <begin position="1"/>
        <end position="22"/>
    </location>
</feature>
<evidence type="ECO:0000313" key="6">
    <source>
        <dbReference type="Proteomes" id="UP001139031"/>
    </source>
</evidence>
<dbReference type="InterPro" id="IPR001613">
    <property type="entry name" value="Flavin_amine_oxidase"/>
</dbReference>
<dbReference type="InterPro" id="IPR050464">
    <property type="entry name" value="Zeta_carotene_desat/Oxidored"/>
</dbReference>
<evidence type="ECO:0000256" key="3">
    <source>
        <dbReference type="SAM" id="SignalP"/>
    </source>
</evidence>
<accession>A0ABS7TR10</accession>
<dbReference type="PANTHER" id="PTHR42923:SF46">
    <property type="entry name" value="AMINE OXIDASE"/>
    <property type="match status" value="1"/>
</dbReference>
<evidence type="ECO:0000259" key="4">
    <source>
        <dbReference type="Pfam" id="PF01593"/>
    </source>
</evidence>
<comment type="caution">
    <text evidence="5">The sequence shown here is derived from an EMBL/GenBank/DDBJ whole genome shotgun (WGS) entry which is preliminary data.</text>
</comment>
<proteinExistence type="predicted"/>
<dbReference type="InterPro" id="IPR002937">
    <property type="entry name" value="Amino_oxidase"/>
</dbReference>
<dbReference type="SUPFAM" id="SSF51905">
    <property type="entry name" value="FAD/NAD(P)-binding domain"/>
    <property type="match status" value="1"/>
</dbReference>
<gene>
    <name evidence="5" type="ORF">K7C98_15480</name>
</gene>
<feature type="domain" description="Amine oxidase" evidence="4">
    <location>
        <begin position="16"/>
        <end position="447"/>
    </location>
</feature>
<dbReference type="Pfam" id="PF01593">
    <property type="entry name" value="Amino_oxidase"/>
    <property type="match status" value="1"/>
</dbReference>
<dbReference type="Proteomes" id="UP001139031">
    <property type="component" value="Unassembled WGS sequence"/>
</dbReference>
<feature type="chain" id="PRO_5045404175" evidence="3">
    <location>
        <begin position="23"/>
        <end position="457"/>
    </location>
</feature>
<name>A0ABS7TR10_9BACT</name>
<organism evidence="5 6">
    <name type="scientific">Nannocystis pusilla</name>
    <dbReference type="NCBI Taxonomy" id="889268"/>
    <lineage>
        <taxon>Bacteria</taxon>
        <taxon>Pseudomonadati</taxon>
        <taxon>Myxococcota</taxon>
        <taxon>Polyangia</taxon>
        <taxon>Nannocystales</taxon>
        <taxon>Nannocystaceae</taxon>
        <taxon>Nannocystis</taxon>
    </lineage>
</organism>